<evidence type="ECO:0000313" key="2">
    <source>
        <dbReference type="EMBL" id="MFC5289416.1"/>
    </source>
</evidence>
<dbReference type="PIRSF" id="PIRSF029171">
    <property type="entry name" value="Esterase_LipA"/>
    <property type="match status" value="1"/>
</dbReference>
<keyword evidence="3" id="KW-1185">Reference proteome</keyword>
<feature type="signal peptide" evidence="1">
    <location>
        <begin position="1"/>
        <end position="28"/>
    </location>
</feature>
<dbReference type="RefSeq" id="WP_378249265.1">
    <property type="nucleotide sequence ID" value="NZ_JBHSKF010000011.1"/>
</dbReference>
<protein>
    <submittedName>
        <fullName evidence="2">Lipase family protein</fullName>
    </submittedName>
</protein>
<evidence type="ECO:0000256" key="1">
    <source>
        <dbReference type="SAM" id="SignalP"/>
    </source>
</evidence>
<reference evidence="3" key="1">
    <citation type="journal article" date="2019" name="Int. J. Syst. Evol. Microbiol.">
        <title>The Global Catalogue of Microorganisms (GCM) 10K type strain sequencing project: providing services to taxonomists for standard genome sequencing and annotation.</title>
        <authorList>
            <consortium name="The Broad Institute Genomics Platform"/>
            <consortium name="The Broad Institute Genome Sequencing Center for Infectious Disease"/>
            <person name="Wu L."/>
            <person name="Ma J."/>
        </authorList>
    </citation>
    <scope>NUCLEOTIDE SEQUENCE [LARGE SCALE GENOMIC DNA]</scope>
    <source>
        <strain evidence="3">CCUG 59778</strain>
    </source>
</reference>
<dbReference type="Proteomes" id="UP001596157">
    <property type="component" value="Unassembled WGS sequence"/>
</dbReference>
<keyword evidence="1" id="KW-0732">Signal</keyword>
<dbReference type="PANTHER" id="PTHR34853">
    <property type="match status" value="1"/>
</dbReference>
<proteinExistence type="predicted"/>
<feature type="chain" id="PRO_5047146539" evidence="1">
    <location>
        <begin position="29"/>
        <end position="396"/>
    </location>
</feature>
<name>A0ABW0EU33_9PSEU</name>
<dbReference type="InterPro" id="IPR029058">
    <property type="entry name" value="AB_hydrolase_fold"/>
</dbReference>
<organism evidence="2 3">
    <name type="scientific">Actinokineospora guangxiensis</name>
    <dbReference type="NCBI Taxonomy" id="1490288"/>
    <lineage>
        <taxon>Bacteria</taxon>
        <taxon>Bacillati</taxon>
        <taxon>Actinomycetota</taxon>
        <taxon>Actinomycetes</taxon>
        <taxon>Pseudonocardiales</taxon>
        <taxon>Pseudonocardiaceae</taxon>
        <taxon>Actinokineospora</taxon>
    </lineage>
</organism>
<dbReference type="Pfam" id="PF03583">
    <property type="entry name" value="LIP"/>
    <property type="match status" value="1"/>
</dbReference>
<evidence type="ECO:0000313" key="3">
    <source>
        <dbReference type="Proteomes" id="UP001596157"/>
    </source>
</evidence>
<dbReference type="Gene3D" id="3.40.50.1820">
    <property type="entry name" value="alpha/beta hydrolase"/>
    <property type="match status" value="1"/>
</dbReference>
<dbReference type="InterPro" id="IPR005152">
    <property type="entry name" value="Lipase_secreted"/>
</dbReference>
<dbReference type="PANTHER" id="PTHR34853:SF1">
    <property type="entry name" value="LIPASE 5"/>
    <property type="match status" value="1"/>
</dbReference>
<sequence>MNSRLRGLAAALAAAVAATLVGVPTGQAHPAPSEDSFYVPPSPLPEGRPGDVIRSRPAAAAAVADRGVTAWQVMYRSTDALDRPMAVVGTVLVPRGVDPKTAPVVSLAAGTHGPGFGCRVSHMSEIGAFYEQPAANEMLDQGWIVVMTDYEGYQPQPRTTYITGRSEGHAVLDLVRAAGRMPQVGALAPTVLLRGYSQGGGAALWAAELAPAYAPELNLVGVVAGGVPADLVQVTLFLEGRFGFGFLLYALHGLDNAYAELDLENYLNDAGRQAIAEMKAGDCTVELLVKYRGKRLNEYLTSSPVLTEAWLARVGQNKLGAGTIGVPVLQYHGTQDDVVDYRQAKKLGADYCAKGVKLTWRELPKDHIGMIFHGNRDALAFLKDRVAGVPATSNCA</sequence>
<comment type="caution">
    <text evidence="2">The sequence shown here is derived from an EMBL/GenBank/DDBJ whole genome shotgun (WGS) entry which is preliminary data.</text>
</comment>
<dbReference type="Gene3D" id="1.10.260.130">
    <property type="match status" value="1"/>
</dbReference>
<dbReference type="SUPFAM" id="SSF53474">
    <property type="entry name" value="alpha/beta-Hydrolases"/>
    <property type="match status" value="1"/>
</dbReference>
<dbReference type="EMBL" id="JBHSKF010000011">
    <property type="protein sequence ID" value="MFC5289416.1"/>
    <property type="molecule type" value="Genomic_DNA"/>
</dbReference>
<accession>A0ABW0EU33</accession>
<gene>
    <name evidence="2" type="ORF">ACFPM7_20385</name>
</gene>